<evidence type="ECO:0000256" key="1">
    <source>
        <dbReference type="SAM" id="MobiDB-lite"/>
    </source>
</evidence>
<organism evidence="2 3">
    <name type="scientific">Heracleum sosnowskyi</name>
    <dbReference type="NCBI Taxonomy" id="360622"/>
    <lineage>
        <taxon>Eukaryota</taxon>
        <taxon>Viridiplantae</taxon>
        <taxon>Streptophyta</taxon>
        <taxon>Embryophyta</taxon>
        <taxon>Tracheophyta</taxon>
        <taxon>Spermatophyta</taxon>
        <taxon>Magnoliopsida</taxon>
        <taxon>eudicotyledons</taxon>
        <taxon>Gunneridae</taxon>
        <taxon>Pentapetalae</taxon>
        <taxon>asterids</taxon>
        <taxon>campanulids</taxon>
        <taxon>Apiales</taxon>
        <taxon>Apiaceae</taxon>
        <taxon>Apioideae</taxon>
        <taxon>apioid superclade</taxon>
        <taxon>Tordylieae</taxon>
        <taxon>Tordyliinae</taxon>
        <taxon>Heracleum</taxon>
    </lineage>
</organism>
<reference evidence="2" key="1">
    <citation type="submission" date="2023-02" db="EMBL/GenBank/DDBJ databases">
        <title>Genome of toxic invasive species Heracleum sosnowskyi carries increased number of genes despite the absence of recent whole-genome duplications.</title>
        <authorList>
            <person name="Schelkunov M."/>
            <person name="Shtratnikova V."/>
            <person name="Makarenko M."/>
            <person name="Klepikova A."/>
            <person name="Omelchenko D."/>
            <person name="Novikova G."/>
            <person name="Obukhova E."/>
            <person name="Bogdanov V."/>
            <person name="Penin A."/>
            <person name="Logacheva M."/>
        </authorList>
    </citation>
    <scope>NUCLEOTIDE SEQUENCE</scope>
    <source>
        <strain evidence="2">Hsosn_3</strain>
        <tissue evidence="2">Leaf</tissue>
    </source>
</reference>
<dbReference type="EMBL" id="JAUIZM010000006">
    <property type="protein sequence ID" value="KAK1378039.1"/>
    <property type="molecule type" value="Genomic_DNA"/>
</dbReference>
<dbReference type="AlphaFoldDB" id="A0AAD8I2P8"/>
<dbReference type="PANTHER" id="PTHR28674">
    <property type="entry name" value="SIMILAR TO DNA SEGMENT, CHR 10, WAYNE STATE UNIVERSITY 102,-EXPRESSED"/>
    <property type="match status" value="1"/>
</dbReference>
<dbReference type="Proteomes" id="UP001237642">
    <property type="component" value="Unassembled WGS sequence"/>
</dbReference>
<sequence>MTNTSKALLDLESDKSPAESKLLFCVNHDLPSQPKPTRISLPEKKPVITSVPKSQVLGKLKDFLPVMSEANKKLQLAAMDNTKVFDIESLEDDDSARIEMDLILGVADLHTPEAVAAAESAINGNQPVFPFAAKSNSDEDSDEDDDTGDDGDNDSTSDDDEDKNQSDCDKHDQGKNDSELKCSVANMKRAESVGKGTSEELRTEKSSKRPNIVELS</sequence>
<keyword evidence="3" id="KW-1185">Reference proteome</keyword>
<accession>A0AAD8I2P8</accession>
<reference evidence="2" key="2">
    <citation type="submission" date="2023-05" db="EMBL/GenBank/DDBJ databases">
        <authorList>
            <person name="Schelkunov M.I."/>
        </authorList>
    </citation>
    <scope>NUCLEOTIDE SEQUENCE</scope>
    <source>
        <strain evidence="2">Hsosn_3</strain>
        <tissue evidence="2">Leaf</tissue>
    </source>
</reference>
<name>A0AAD8I2P8_9APIA</name>
<evidence type="ECO:0000313" key="3">
    <source>
        <dbReference type="Proteomes" id="UP001237642"/>
    </source>
</evidence>
<gene>
    <name evidence="2" type="ORF">POM88_024783</name>
</gene>
<feature type="region of interest" description="Disordered" evidence="1">
    <location>
        <begin position="121"/>
        <end position="216"/>
    </location>
</feature>
<evidence type="ECO:0000313" key="2">
    <source>
        <dbReference type="EMBL" id="KAK1378039.1"/>
    </source>
</evidence>
<feature type="compositionally biased region" description="Acidic residues" evidence="1">
    <location>
        <begin position="138"/>
        <end position="162"/>
    </location>
</feature>
<protein>
    <submittedName>
        <fullName evidence="2">E3 ubiquitin-protein ligase RNF34</fullName>
    </submittedName>
</protein>
<proteinExistence type="predicted"/>
<dbReference type="GO" id="GO:0000492">
    <property type="term" value="P:box C/D snoRNP assembly"/>
    <property type="evidence" value="ECO:0007669"/>
    <property type="project" value="InterPro"/>
</dbReference>
<feature type="compositionally biased region" description="Basic and acidic residues" evidence="1">
    <location>
        <begin position="188"/>
        <end position="207"/>
    </location>
</feature>
<comment type="caution">
    <text evidence="2">The sequence shown here is derived from an EMBL/GenBank/DDBJ whole genome shotgun (WGS) entry which is preliminary data.</text>
</comment>
<dbReference type="InterPro" id="IPR027921">
    <property type="entry name" value="NOPCHAP1"/>
</dbReference>
<dbReference type="Pfam" id="PF15370">
    <property type="entry name" value="NOPCHAP1"/>
    <property type="match status" value="1"/>
</dbReference>
<feature type="compositionally biased region" description="Basic and acidic residues" evidence="1">
    <location>
        <begin position="163"/>
        <end position="180"/>
    </location>
</feature>
<dbReference type="GO" id="GO:0062064">
    <property type="term" value="F:box C/D methylation guide snoRNP complex binding"/>
    <property type="evidence" value="ECO:0007669"/>
    <property type="project" value="TreeGrafter"/>
</dbReference>
<dbReference type="PANTHER" id="PTHR28674:SF1">
    <property type="entry name" value="NOP PROTEIN CHAPERONE 1"/>
    <property type="match status" value="1"/>
</dbReference>